<evidence type="ECO:0000313" key="1">
    <source>
        <dbReference type="EMBL" id="ADX23536.1"/>
    </source>
</evidence>
<gene>
    <name evidence="1" type="primary">pp2</name>
</gene>
<proteinExistence type="predicted"/>
<reference evidence="1" key="1">
    <citation type="submission" date="2010-11" db="EMBL/GenBank/DDBJ databases">
        <title>Mating type genes in the edible mushroom Flammulina velutipes.</title>
        <authorList>
            <person name="van Peer A.F."/>
            <person name="Park S.-Y."/>
            <person name="Shin P.-G."/>
            <person name="Jang K.-Y."/>
            <person name="Yoo Y.-B."/>
            <person name="Park Y.-J."/>
            <person name="Lee B.-M."/>
            <person name="Kong W.-S."/>
        </authorList>
    </citation>
    <scope>NUCLEOTIDE SEQUENCE</scope>
    <source>
        <strain evidence="1">KACC 42780</strain>
    </source>
</reference>
<dbReference type="AlphaFoldDB" id="F1CZK7"/>
<dbReference type="EMBL" id="HQ630591">
    <property type="protein sequence ID" value="ADX23536.1"/>
    <property type="molecule type" value="Genomic_DNA"/>
</dbReference>
<organism evidence="1">
    <name type="scientific">Flammulina velutipes</name>
    <name type="common">Agaricus velutipes</name>
    <dbReference type="NCBI Taxonomy" id="38945"/>
    <lineage>
        <taxon>Eukaryota</taxon>
        <taxon>Fungi</taxon>
        <taxon>Dikarya</taxon>
        <taxon>Basidiomycota</taxon>
        <taxon>Agaricomycotina</taxon>
        <taxon>Agaricomycetes</taxon>
        <taxon>Agaricomycetidae</taxon>
        <taxon>Agaricales</taxon>
        <taxon>Marasmiineae</taxon>
        <taxon>Physalacriaceae</taxon>
        <taxon>Flammulina</taxon>
    </lineage>
</organism>
<protein>
    <submittedName>
        <fullName evidence="1">Putative pheromone</fullName>
    </submittedName>
</protein>
<name>F1CZK7_FLAVE</name>
<accession>F1CZK7</accession>
<sequence length="54" mass="5839">MDSFAALFASIEDIDLDVSQMPEIAEQVSLDAPWLVDQERAGDPLARGGMCIIS</sequence>